<sequence>MGKVSDLSKEAGLLKANRLLLGIEVSQRAATICRIWFDGKKTISSAEAYSDNDYKKAGMGTKAQKVFNRRLGRVCFSDEFVSQIRTDKSKFVRRSPGEEYNPDCIF</sequence>
<evidence type="ECO:0000313" key="1">
    <source>
        <dbReference type="EMBL" id="GIY82632.1"/>
    </source>
</evidence>
<reference evidence="1 2" key="1">
    <citation type="submission" date="2021-06" db="EMBL/GenBank/DDBJ databases">
        <title>Caerostris darwini draft genome.</title>
        <authorList>
            <person name="Kono N."/>
            <person name="Arakawa K."/>
        </authorList>
    </citation>
    <scope>NUCLEOTIDE SEQUENCE [LARGE SCALE GENOMIC DNA]</scope>
</reference>
<name>A0AAV4WJ20_9ARAC</name>
<accession>A0AAV4WJ20</accession>
<proteinExistence type="predicted"/>
<protein>
    <submittedName>
        <fullName evidence="1">Uncharacterized protein</fullName>
    </submittedName>
</protein>
<gene>
    <name evidence="1" type="ORF">CDAR_485681</name>
</gene>
<evidence type="ECO:0000313" key="2">
    <source>
        <dbReference type="Proteomes" id="UP001054837"/>
    </source>
</evidence>
<dbReference type="AlphaFoldDB" id="A0AAV4WJ20"/>
<organism evidence="1 2">
    <name type="scientific">Caerostris darwini</name>
    <dbReference type="NCBI Taxonomy" id="1538125"/>
    <lineage>
        <taxon>Eukaryota</taxon>
        <taxon>Metazoa</taxon>
        <taxon>Ecdysozoa</taxon>
        <taxon>Arthropoda</taxon>
        <taxon>Chelicerata</taxon>
        <taxon>Arachnida</taxon>
        <taxon>Araneae</taxon>
        <taxon>Araneomorphae</taxon>
        <taxon>Entelegynae</taxon>
        <taxon>Araneoidea</taxon>
        <taxon>Araneidae</taxon>
        <taxon>Caerostris</taxon>
    </lineage>
</organism>
<dbReference type="Proteomes" id="UP001054837">
    <property type="component" value="Unassembled WGS sequence"/>
</dbReference>
<comment type="caution">
    <text evidence="1">The sequence shown here is derived from an EMBL/GenBank/DDBJ whole genome shotgun (WGS) entry which is preliminary data.</text>
</comment>
<dbReference type="EMBL" id="BPLQ01014730">
    <property type="protein sequence ID" value="GIY82632.1"/>
    <property type="molecule type" value="Genomic_DNA"/>
</dbReference>
<keyword evidence="2" id="KW-1185">Reference proteome</keyword>